<evidence type="ECO:0000313" key="1">
    <source>
        <dbReference type="EMBL" id="VDD51697.1"/>
    </source>
</evidence>
<organism evidence="1">
    <name type="scientific">Brassica oleracea</name>
    <name type="common">Wild cabbage</name>
    <dbReference type="NCBI Taxonomy" id="3712"/>
    <lineage>
        <taxon>Eukaryota</taxon>
        <taxon>Viridiplantae</taxon>
        <taxon>Streptophyta</taxon>
        <taxon>Embryophyta</taxon>
        <taxon>Tracheophyta</taxon>
        <taxon>Spermatophyta</taxon>
        <taxon>Magnoliopsida</taxon>
        <taxon>eudicotyledons</taxon>
        <taxon>Gunneridae</taxon>
        <taxon>Pentapetalae</taxon>
        <taxon>rosids</taxon>
        <taxon>malvids</taxon>
        <taxon>Brassicales</taxon>
        <taxon>Brassicaceae</taxon>
        <taxon>Brassiceae</taxon>
        <taxon>Brassica</taxon>
    </lineage>
</organism>
<name>A0A3P6F2F3_BRAOL</name>
<accession>A0A3P6F2F3</accession>
<dbReference type="AlphaFoldDB" id="A0A3P6F2F3"/>
<dbReference type="EMBL" id="LR031878">
    <property type="protein sequence ID" value="VDD51697.1"/>
    <property type="molecule type" value="Genomic_DNA"/>
</dbReference>
<proteinExistence type="predicted"/>
<gene>
    <name evidence="1" type="ORF">BOLC1T04086H</name>
</gene>
<reference evidence="1" key="1">
    <citation type="submission" date="2018-11" db="EMBL/GenBank/DDBJ databases">
        <authorList>
            <consortium name="Genoscope - CEA"/>
            <person name="William W."/>
        </authorList>
    </citation>
    <scope>NUCLEOTIDE SEQUENCE</scope>
</reference>
<sequence length="51" mass="5910">MLIQEEKRSRKMKYQVTNLVGLGSASSSYKVPCRKDKRNNKSFLKGLESQF</sequence>
<protein>
    <submittedName>
        <fullName evidence="1">Uncharacterized protein</fullName>
    </submittedName>
</protein>